<reference evidence="7 8" key="1">
    <citation type="submission" date="2020-03" db="EMBL/GenBank/DDBJ databases">
        <title>Genomic Encyclopedia of Type Strains, Phase IV (KMG-IV): sequencing the most valuable type-strain genomes for metagenomic binning, comparative biology and taxonomic classification.</title>
        <authorList>
            <person name="Goeker M."/>
        </authorList>
    </citation>
    <scope>NUCLEOTIDE SEQUENCE [LARGE SCALE GENOMIC DNA]</scope>
    <source>
        <strain evidence="7 8">DSM 101599</strain>
    </source>
</reference>
<keyword evidence="5 6" id="KW-0472">Membrane</keyword>
<organism evidence="7 8">
    <name type="scientific">Wenyingzhuangia heitensis</name>
    <dbReference type="NCBI Taxonomy" id="1487859"/>
    <lineage>
        <taxon>Bacteria</taxon>
        <taxon>Pseudomonadati</taxon>
        <taxon>Bacteroidota</taxon>
        <taxon>Flavobacteriia</taxon>
        <taxon>Flavobacteriales</taxon>
        <taxon>Flavobacteriaceae</taxon>
        <taxon>Wenyingzhuangia</taxon>
    </lineage>
</organism>
<dbReference type="InterPro" id="IPR038330">
    <property type="entry name" value="TspO/MBR-related_sf"/>
</dbReference>
<keyword evidence="8" id="KW-1185">Reference proteome</keyword>
<evidence type="ECO:0000313" key="8">
    <source>
        <dbReference type="Proteomes" id="UP000745859"/>
    </source>
</evidence>
<dbReference type="PANTHER" id="PTHR10057">
    <property type="entry name" value="PERIPHERAL-TYPE BENZODIAZEPINE RECEPTOR"/>
    <property type="match status" value="1"/>
</dbReference>
<name>A0ABX0U960_9FLAO</name>
<evidence type="ECO:0000256" key="3">
    <source>
        <dbReference type="ARBA" id="ARBA00022692"/>
    </source>
</evidence>
<dbReference type="Proteomes" id="UP000745859">
    <property type="component" value="Unassembled WGS sequence"/>
</dbReference>
<gene>
    <name evidence="7" type="ORF">FHR24_001187</name>
</gene>
<evidence type="ECO:0000256" key="5">
    <source>
        <dbReference type="ARBA" id="ARBA00023136"/>
    </source>
</evidence>
<accession>A0ABX0U960</accession>
<proteinExistence type="inferred from homology"/>
<comment type="similarity">
    <text evidence="2">Belongs to the TspO/BZRP family.</text>
</comment>
<evidence type="ECO:0000256" key="4">
    <source>
        <dbReference type="ARBA" id="ARBA00022989"/>
    </source>
</evidence>
<dbReference type="PIRSF" id="PIRSF005859">
    <property type="entry name" value="PBR"/>
    <property type="match status" value="1"/>
</dbReference>
<feature type="transmembrane region" description="Helical" evidence="6">
    <location>
        <begin position="130"/>
        <end position="150"/>
    </location>
</feature>
<dbReference type="PANTHER" id="PTHR10057:SF0">
    <property type="entry name" value="TRANSLOCATOR PROTEIN"/>
    <property type="match status" value="1"/>
</dbReference>
<dbReference type="RefSeq" id="WP_167185331.1">
    <property type="nucleotide sequence ID" value="NZ_JAASQL010000001.1"/>
</dbReference>
<feature type="transmembrane region" description="Helical" evidence="6">
    <location>
        <begin position="5"/>
        <end position="23"/>
    </location>
</feature>
<evidence type="ECO:0000313" key="7">
    <source>
        <dbReference type="EMBL" id="NIJ44748.1"/>
    </source>
</evidence>
<sequence>MLKRILLFLIINFTALAIGGLFTKTGVNSDWYANLNKAPWTPPGYLFGIAWSTIMICFAIYMAKLCPKYNNKKAIVTLFIFQWILNASWNPIFFYLHQTIAGLITITALTIVVTYFLFNNLKRLQYSSLFIAPYFIWLLIATSLNAYIVFMN</sequence>
<dbReference type="Pfam" id="PF03073">
    <property type="entry name" value="TspO_MBR"/>
    <property type="match status" value="1"/>
</dbReference>
<keyword evidence="3 6" id="KW-0812">Transmembrane</keyword>
<feature type="transmembrane region" description="Helical" evidence="6">
    <location>
        <begin position="75"/>
        <end position="94"/>
    </location>
</feature>
<dbReference type="CDD" id="cd15904">
    <property type="entry name" value="TSPO_MBR"/>
    <property type="match status" value="1"/>
</dbReference>
<evidence type="ECO:0000256" key="6">
    <source>
        <dbReference type="SAM" id="Phobius"/>
    </source>
</evidence>
<comment type="caution">
    <text evidence="7">The sequence shown here is derived from an EMBL/GenBank/DDBJ whole genome shotgun (WGS) entry which is preliminary data.</text>
</comment>
<feature type="transmembrane region" description="Helical" evidence="6">
    <location>
        <begin position="43"/>
        <end position="63"/>
    </location>
</feature>
<dbReference type="InterPro" id="IPR004307">
    <property type="entry name" value="TspO_MBR"/>
</dbReference>
<dbReference type="EMBL" id="JAASQL010000001">
    <property type="protein sequence ID" value="NIJ44748.1"/>
    <property type="molecule type" value="Genomic_DNA"/>
</dbReference>
<feature type="transmembrane region" description="Helical" evidence="6">
    <location>
        <begin position="100"/>
        <end position="118"/>
    </location>
</feature>
<protein>
    <submittedName>
        <fullName evidence="7">Tryptophan-rich sensory protein</fullName>
    </submittedName>
</protein>
<evidence type="ECO:0000256" key="1">
    <source>
        <dbReference type="ARBA" id="ARBA00004141"/>
    </source>
</evidence>
<keyword evidence="4 6" id="KW-1133">Transmembrane helix</keyword>
<evidence type="ECO:0000256" key="2">
    <source>
        <dbReference type="ARBA" id="ARBA00007524"/>
    </source>
</evidence>
<comment type="subcellular location">
    <subcellularLocation>
        <location evidence="1">Membrane</location>
        <topology evidence="1">Multi-pass membrane protein</topology>
    </subcellularLocation>
</comment>
<dbReference type="Gene3D" id="1.20.1260.100">
    <property type="entry name" value="TspO/MBR protein"/>
    <property type="match status" value="1"/>
</dbReference>